<evidence type="ECO:0000256" key="1">
    <source>
        <dbReference type="ARBA" id="ARBA00022574"/>
    </source>
</evidence>
<dbReference type="SMART" id="SM00320">
    <property type="entry name" value="WD40"/>
    <property type="match status" value="3"/>
</dbReference>
<feature type="region of interest" description="Disordered" evidence="4">
    <location>
        <begin position="360"/>
        <end position="384"/>
    </location>
</feature>
<dbReference type="PANTHER" id="PTHR19848:SF8">
    <property type="entry name" value="F-BOX AND WD REPEAT DOMAIN CONTAINING 7"/>
    <property type="match status" value="1"/>
</dbReference>
<dbReference type="Proteomes" id="UP000011083">
    <property type="component" value="Unassembled WGS sequence"/>
</dbReference>
<dbReference type="InterPro" id="IPR036322">
    <property type="entry name" value="WD40_repeat_dom_sf"/>
</dbReference>
<feature type="repeat" description="WD" evidence="3">
    <location>
        <begin position="285"/>
        <end position="324"/>
    </location>
</feature>
<dbReference type="OrthoDB" id="10248252at2759"/>
<dbReference type="PANTHER" id="PTHR19848">
    <property type="entry name" value="WD40 REPEAT PROTEIN"/>
    <property type="match status" value="1"/>
</dbReference>
<organism evidence="5 6">
    <name type="scientific">Acanthamoeba castellanii (strain ATCC 30010 / Neff)</name>
    <dbReference type="NCBI Taxonomy" id="1257118"/>
    <lineage>
        <taxon>Eukaryota</taxon>
        <taxon>Amoebozoa</taxon>
        <taxon>Discosea</taxon>
        <taxon>Longamoebia</taxon>
        <taxon>Centramoebida</taxon>
        <taxon>Acanthamoebidae</taxon>
        <taxon>Acanthamoeba</taxon>
    </lineage>
</organism>
<dbReference type="InterPro" id="IPR001680">
    <property type="entry name" value="WD40_rpt"/>
</dbReference>
<dbReference type="InterPro" id="IPR019775">
    <property type="entry name" value="WD40_repeat_CS"/>
</dbReference>
<keyword evidence="6" id="KW-1185">Reference proteome</keyword>
<keyword evidence="1 3" id="KW-0853">WD repeat</keyword>
<accession>L8GGS4</accession>
<dbReference type="EMBL" id="KB008119">
    <property type="protein sequence ID" value="ELR12290.1"/>
    <property type="molecule type" value="Genomic_DNA"/>
</dbReference>
<feature type="repeat" description="WD" evidence="3">
    <location>
        <begin position="203"/>
        <end position="237"/>
    </location>
</feature>
<dbReference type="PROSITE" id="PS50082">
    <property type="entry name" value="WD_REPEATS_2"/>
    <property type="match status" value="2"/>
</dbReference>
<feature type="region of interest" description="Disordered" evidence="4">
    <location>
        <begin position="28"/>
        <end position="52"/>
    </location>
</feature>
<evidence type="ECO:0000256" key="4">
    <source>
        <dbReference type="SAM" id="MobiDB-lite"/>
    </source>
</evidence>
<keyword evidence="2" id="KW-0677">Repeat</keyword>
<dbReference type="VEuPathDB" id="AmoebaDB:ACA1_373430"/>
<dbReference type="KEGG" id="acan:ACA1_373430"/>
<gene>
    <name evidence="5" type="ORF">ACA1_373430</name>
</gene>
<proteinExistence type="predicted"/>
<dbReference type="PROSITE" id="PS00678">
    <property type="entry name" value="WD_REPEATS_1"/>
    <property type="match status" value="2"/>
</dbReference>
<dbReference type="STRING" id="1257118.L8GGS4"/>
<feature type="compositionally biased region" description="Low complexity" evidence="4">
    <location>
        <begin position="360"/>
        <end position="373"/>
    </location>
</feature>
<dbReference type="PROSITE" id="PS50294">
    <property type="entry name" value="WD_REPEATS_REGION"/>
    <property type="match status" value="1"/>
</dbReference>
<dbReference type="InterPro" id="IPR015943">
    <property type="entry name" value="WD40/YVTN_repeat-like_dom_sf"/>
</dbReference>
<dbReference type="Pfam" id="PF00400">
    <property type="entry name" value="WD40"/>
    <property type="match status" value="2"/>
</dbReference>
<reference evidence="5 6" key="1">
    <citation type="journal article" date="2013" name="Genome Biol.">
        <title>Genome of Acanthamoeba castellanii highlights extensive lateral gene transfer and early evolution of tyrosine kinase signaling.</title>
        <authorList>
            <person name="Clarke M."/>
            <person name="Lohan A.J."/>
            <person name="Liu B."/>
            <person name="Lagkouvardos I."/>
            <person name="Roy S."/>
            <person name="Zafar N."/>
            <person name="Bertelli C."/>
            <person name="Schilde C."/>
            <person name="Kianianmomeni A."/>
            <person name="Burglin T.R."/>
            <person name="Frech C."/>
            <person name="Turcotte B."/>
            <person name="Kopec K.O."/>
            <person name="Synnott J.M."/>
            <person name="Choo C."/>
            <person name="Paponov I."/>
            <person name="Finkler A."/>
            <person name="Soon Heng Tan C."/>
            <person name="Hutchins A.P."/>
            <person name="Weinmeier T."/>
            <person name="Rattei T."/>
            <person name="Chu J.S."/>
            <person name="Gimenez G."/>
            <person name="Irimia M."/>
            <person name="Rigden D.J."/>
            <person name="Fitzpatrick D.A."/>
            <person name="Lorenzo-Morales J."/>
            <person name="Bateman A."/>
            <person name="Chiu C.H."/>
            <person name="Tang P."/>
            <person name="Hegemann P."/>
            <person name="Fromm H."/>
            <person name="Raoult D."/>
            <person name="Greub G."/>
            <person name="Miranda-Saavedra D."/>
            <person name="Chen N."/>
            <person name="Nash P."/>
            <person name="Ginger M.L."/>
            <person name="Horn M."/>
            <person name="Schaap P."/>
            <person name="Caler L."/>
            <person name="Loftus B."/>
        </authorList>
    </citation>
    <scope>NUCLEOTIDE SEQUENCE [LARGE SCALE GENOMIC DNA]</scope>
    <source>
        <strain evidence="5 6">Neff</strain>
    </source>
</reference>
<sequence>MAPPLGAHLLSFLTTGEGVEAEVWRAGAPGTSLERGRTSTNSRLQPPDDHHRSAAVVDPRALLRRQGRYRSHLTKVDMSVERLQLVDNKVFCSSNKASIDCYDWSTSELKLKYTAGDAKSNRSFLGFHYNPHTDLLVTGDHSSPALLALDGTTGEIKAEQTAHRHAHMWTAQSDDEKAVLGIYDTIQIWDLQANKLLLSTEGAHKHNDQIRSLLFLGNTLLTGGALGDNTVKVWDLRRPVKPVEEAEIDNGVWCMDFDGEKLAAGTFNDIHLWDLRHLLQSLATVRAHEGHINMVQFDTEKLVSGSNDKTIKVWDVDTLELWHTIEPSLGMVRMGQYHDNVLVAGGTEGQSVCAITFDTSEPARSSRPPAAKQPAPPQSLDLFP</sequence>
<dbReference type="RefSeq" id="XP_004334303.1">
    <property type="nucleotide sequence ID" value="XM_004334255.1"/>
</dbReference>
<evidence type="ECO:0000256" key="2">
    <source>
        <dbReference type="ARBA" id="ARBA00022737"/>
    </source>
</evidence>
<dbReference type="AlphaFoldDB" id="L8GGS4"/>
<protein>
    <submittedName>
        <fullName evidence="5">WD domain, G-beta repeat-containing protein</fullName>
    </submittedName>
</protein>
<evidence type="ECO:0000313" key="5">
    <source>
        <dbReference type="EMBL" id="ELR12290.1"/>
    </source>
</evidence>
<evidence type="ECO:0000313" key="6">
    <source>
        <dbReference type="Proteomes" id="UP000011083"/>
    </source>
</evidence>
<dbReference type="SUPFAM" id="SSF50978">
    <property type="entry name" value="WD40 repeat-like"/>
    <property type="match status" value="1"/>
</dbReference>
<dbReference type="GeneID" id="14912818"/>
<evidence type="ECO:0000256" key="3">
    <source>
        <dbReference type="PROSITE-ProRule" id="PRU00221"/>
    </source>
</evidence>
<name>L8GGS4_ACACF</name>
<dbReference type="Gene3D" id="2.130.10.10">
    <property type="entry name" value="YVTN repeat-like/Quinoprotein amine dehydrogenase"/>
    <property type="match status" value="1"/>
</dbReference>